<evidence type="ECO:0000256" key="1">
    <source>
        <dbReference type="SAM" id="Phobius"/>
    </source>
</evidence>
<organism evidence="2 3">
    <name type="scientific">Acinetobacter soli</name>
    <dbReference type="NCBI Taxonomy" id="487316"/>
    <lineage>
        <taxon>Bacteria</taxon>
        <taxon>Pseudomonadati</taxon>
        <taxon>Pseudomonadota</taxon>
        <taxon>Gammaproteobacteria</taxon>
        <taxon>Moraxellales</taxon>
        <taxon>Moraxellaceae</taxon>
        <taxon>Acinetobacter</taxon>
    </lineage>
</organism>
<reference evidence="2 3" key="1">
    <citation type="submission" date="2016-08" db="EMBL/GenBank/DDBJ databases">
        <title>Complete genome sequence of Acinetobacter baylyi strain GFJ2.</title>
        <authorList>
            <person name="Tabata M."/>
            <person name="Kuboki S."/>
            <person name="Gibu N."/>
            <person name="Kinouchi Y."/>
            <person name="Vangnai A."/>
            <person name="Kasai D."/>
            <person name="Fukuda M."/>
        </authorList>
    </citation>
    <scope>NUCLEOTIDE SEQUENCE [LARGE SCALE GENOMIC DNA]</scope>
    <source>
        <strain evidence="2 3">GFJ2</strain>
    </source>
</reference>
<dbReference type="RefSeq" id="WP_076033491.1">
    <property type="nucleotide sequence ID" value="NZ_CP016896.1"/>
</dbReference>
<feature type="transmembrane region" description="Helical" evidence="1">
    <location>
        <begin position="45"/>
        <end position="65"/>
    </location>
</feature>
<keyword evidence="1" id="KW-0472">Membrane</keyword>
<gene>
    <name evidence="2" type="ORF">BEN76_15840</name>
</gene>
<dbReference type="eggNOG" id="ENOG5031S1R">
    <property type="taxonomic scope" value="Bacteria"/>
</dbReference>
<dbReference type="PROSITE" id="PS51257">
    <property type="entry name" value="PROKAR_LIPOPROTEIN"/>
    <property type="match status" value="1"/>
</dbReference>
<dbReference type="EMBL" id="CP016896">
    <property type="protein sequence ID" value="APV37393.1"/>
    <property type="molecule type" value="Genomic_DNA"/>
</dbReference>
<name>A0A1P8EME3_9GAMM</name>
<keyword evidence="1" id="KW-1133">Transmembrane helix</keyword>
<evidence type="ECO:0000313" key="3">
    <source>
        <dbReference type="Proteomes" id="UP000185674"/>
    </source>
</evidence>
<feature type="transmembrane region" description="Helical" evidence="1">
    <location>
        <begin position="12"/>
        <end position="33"/>
    </location>
</feature>
<keyword evidence="1" id="KW-0812">Transmembrane</keyword>
<dbReference type="STRING" id="487316.BEN76_15840"/>
<dbReference type="Proteomes" id="UP000185674">
    <property type="component" value="Chromosome"/>
</dbReference>
<protein>
    <submittedName>
        <fullName evidence="2">Uncharacterized protein</fullName>
    </submittedName>
</protein>
<dbReference type="KEGG" id="asol:BEN76_15840"/>
<sequence>MKLKIRDKDIQFIYYFFATMMVISMVAACYKKFFQHADQFDLSAFYTFFVMMLFARFYYAIQYVLEKIEQINRRERQRQLDFEAKTKTRS</sequence>
<dbReference type="AlphaFoldDB" id="A0A1P8EME3"/>
<accession>A0A1P8EME3</accession>
<proteinExistence type="predicted"/>
<evidence type="ECO:0000313" key="2">
    <source>
        <dbReference type="EMBL" id="APV37393.1"/>
    </source>
</evidence>